<dbReference type="PANTHER" id="PTHR19338">
    <property type="entry name" value="TRANSLOCASE OF INNER MITOCHONDRIAL MEMBRANE 13 HOMOLOG"/>
    <property type="match status" value="1"/>
</dbReference>
<dbReference type="EnsemblPlants" id="TraesCS7B02G493900.1">
    <property type="protein sequence ID" value="TraesCS7B02G493900.1"/>
    <property type="gene ID" value="TraesCS7B02G493900"/>
</dbReference>
<reference evidence="8" key="2">
    <citation type="submission" date="2018-10" db="UniProtKB">
        <authorList>
            <consortium name="EnsemblPlants"/>
        </authorList>
    </citation>
    <scope>IDENTIFICATION</scope>
</reference>
<dbReference type="Pfam" id="PF18052">
    <property type="entry name" value="Rx_N"/>
    <property type="match status" value="1"/>
</dbReference>
<dbReference type="InterPro" id="IPR027417">
    <property type="entry name" value="P-loop_NTPase"/>
</dbReference>
<evidence type="ECO:0000256" key="3">
    <source>
        <dbReference type="ARBA" id="ARBA00022737"/>
    </source>
</evidence>
<evidence type="ECO:0000256" key="2">
    <source>
        <dbReference type="ARBA" id="ARBA00022614"/>
    </source>
</evidence>
<evidence type="ECO:0008006" key="10">
    <source>
        <dbReference type="Google" id="ProtNLM"/>
    </source>
</evidence>
<protein>
    <recommendedName>
        <fullName evidence="10">Rx N-terminal domain-containing protein</fullName>
    </recommendedName>
</protein>
<keyword evidence="2" id="KW-0433">Leucine-rich repeat</keyword>
<feature type="domain" description="NB-ARC" evidence="6">
    <location>
        <begin position="782"/>
        <end position="933"/>
    </location>
</feature>
<keyword evidence="5" id="KW-0611">Plant defense</keyword>
<dbReference type="PANTHER" id="PTHR19338:SF58">
    <property type="entry name" value="OS09G0517100 PROTEIN"/>
    <property type="match status" value="1"/>
</dbReference>
<feature type="domain" description="NB-ARC" evidence="6">
    <location>
        <begin position="206"/>
        <end position="361"/>
    </location>
</feature>
<dbReference type="Pfam" id="PF00931">
    <property type="entry name" value="NB-ARC"/>
    <property type="match status" value="2"/>
</dbReference>
<dbReference type="Gene3D" id="1.20.5.4130">
    <property type="match status" value="1"/>
</dbReference>
<dbReference type="STRING" id="4565.A0A3B6SQR0"/>
<dbReference type="SMR" id="A0A3B6SQR0"/>
<feature type="domain" description="Disease resistance N-terminal" evidence="7">
    <location>
        <begin position="12"/>
        <end position="93"/>
    </location>
</feature>
<dbReference type="GO" id="GO:0043531">
    <property type="term" value="F:ADP binding"/>
    <property type="evidence" value="ECO:0007669"/>
    <property type="project" value="InterPro"/>
</dbReference>
<evidence type="ECO:0000313" key="9">
    <source>
        <dbReference type="Proteomes" id="UP000019116"/>
    </source>
</evidence>
<accession>A0A3B6SQR0</accession>
<evidence type="ECO:0000256" key="5">
    <source>
        <dbReference type="ARBA" id="ARBA00022821"/>
    </source>
</evidence>
<dbReference type="InterPro" id="IPR041118">
    <property type="entry name" value="Rx_N"/>
</dbReference>
<dbReference type="OrthoDB" id="586368at2759"/>
<evidence type="ECO:0000313" key="8">
    <source>
        <dbReference type="EnsemblPlants" id="TraesCS7B02G493900.1"/>
    </source>
</evidence>
<dbReference type="InterPro" id="IPR002182">
    <property type="entry name" value="NB-ARC"/>
</dbReference>
<keyword evidence="9" id="KW-1185">Reference proteome</keyword>
<proteinExistence type="inferred from homology"/>
<dbReference type="InterPro" id="IPR038005">
    <property type="entry name" value="RX-like_CC"/>
</dbReference>
<evidence type="ECO:0000256" key="1">
    <source>
        <dbReference type="ARBA" id="ARBA00008894"/>
    </source>
</evidence>
<keyword evidence="4" id="KW-0547">Nucleotide-binding</keyword>
<organism evidence="8">
    <name type="scientific">Triticum aestivum</name>
    <name type="common">Wheat</name>
    <dbReference type="NCBI Taxonomy" id="4565"/>
    <lineage>
        <taxon>Eukaryota</taxon>
        <taxon>Viridiplantae</taxon>
        <taxon>Streptophyta</taxon>
        <taxon>Embryophyta</taxon>
        <taxon>Tracheophyta</taxon>
        <taxon>Spermatophyta</taxon>
        <taxon>Magnoliopsida</taxon>
        <taxon>Liliopsida</taxon>
        <taxon>Poales</taxon>
        <taxon>Poaceae</taxon>
        <taxon>BOP clade</taxon>
        <taxon>Pooideae</taxon>
        <taxon>Triticodae</taxon>
        <taxon>Triticeae</taxon>
        <taxon>Triticinae</taxon>
        <taxon>Triticum</taxon>
    </lineage>
</organism>
<reference evidence="8" key="1">
    <citation type="submission" date="2018-08" db="EMBL/GenBank/DDBJ databases">
        <authorList>
            <person name="Rossello M."/>
        </authorList>
    </citation>
    <scope>NUCLEOTIDE SEQUENCE [LARGE SCALE GENOMIC DNA]</scope>
    <source>
        <strain evidence="8">cv. Chinese Spring</strain>
    </source>
</reference>
<sequence>MAEFALGLTKTAVEGTLSRVKSAIEEETTLMVRVQDDLVFITGEFQMMQSFLKVANVERVKNEVVRTWVRQLRDLAFDIEDCVEFVVHLDKASHWDWLRRLTSSLMCMSRPPLPLDKAVADIKRLKTRVEVISQRNTRYNLISDSGSGSGSGSDSKTTIFSLAVVAPGNPASASATSAFNILSKVWDDLGKKRHGMSDLKRLIQCEGNDLQVISLLRRGGGAATAAPHIIREAYNDLEIRQEFSIRAWVKLIRPFNPDEFLKSLITQFYAASSHQFRAVEDHRLIKTDEVMQQVREHRYLVILENVSTPAEWDVIRVYLPGTSNGSRIIVLTEHLGLAISCTGKPYQVSELRRFSQDQPLCAFFSKVPGRRSDMSELCWQLRRGDVISVWGFSKTTTEDDRESMTRSETISTSLLDSVYTSITRKSKGFIADGVEFEKHSWVDVPYPFDINVFCKHLLLSFYSDDFGAEDITALGDRDHEEERVINFQDLESDMVLHHLIKGCEYYGIGVKEAWGRLFSNRIEEACNWTKKFGHVVRKDQANGLVDLLKDPGVISVCGTAGAGKLPLVRRIFYHQLLITCQDENIMTENYRKEFCDLGFTLFSWVDVPHPFSLKDFGWRLVLGFSSNDLKEKETMAVLMMEGQLDSIQDFCREFMHKQRCFVVINGLRSMHDWNLISDAFISSEHSKCCTVVITNEASVARHCADKNSRILNIKGVEAETRLRPLIKDCGYYGNECGETSRFFSNRREETRHWANTFEPLVGRQRIVTYQLAADCLEKTDVGVGKSALVRCVYSKAMLDSEGRFTSFGWVNVPHPFDLIDFCWHLLADIHSDDHQAKETAVVAIIDGAQDPIQECRKFLHTESFVVIDGLHSTHDWDVIREALLPETTKGCIIVISNEINVATHCVPGEGRVINVKNLEPDAALHLLSKCVGTISSTATPLTMQLTN</sequence>
<dbReference type="SUPFAM" id="SSF52540">
    <property type="entry name" value="P-loop containing nucleoside triphosphate hydrolases"/>
    <property type="match status" value="3"/>
</dbReference>
<dbReference type="CDD" id="cd14798">
    <property type="entry name" value="RX-CC_like"/>
    <property type="match status" value="1"/>
</dbReference>
<comment type="similarity">
    <text evidence="1">Belongs to the disease resistance NB-LRR family.</text>
</comment>
<dbReference type="Gene3D" id="3.40.50.300">
    <property type="entry name" value="P-loop containing nucleotide triphosphate hydrolases"/>
    <property type="match status" value="3"/>
</dbReference>
<name>A0A3B6SQR0_WHEAT</name>
<dbReference type="Proteomes" id="UP000019116">
    <property type="component" value="Chromosome 7B"/>
</dbReference>
<evidence type="ECO:0000256" key="4">
    <source>
        <dbReference type="ARBA" id="ARBA00022741"/>
    </source>
</evidence>
<evidence type="ECO:0000259" key="7">
    <source>
        <dbReference type="Pfam" id="PF18052"/>
    </source>
</evidence>
<evidence type="ECO:0000259" key="6">
    <source>
        <dbReference type="Pfam" id="PF00931"/>
    </source>
</evidence>
<dbReference type="AlphaFoldDB" id="A0A3B6SQR0"/>
<keyword evidence="3" id="KW-0677">Repeat</keyword>
<dbReference type="GO" id="GO:0006952">
    <property type="term" value="P:defense response"/>
    <property type="evidence" value="ECO:0007669"/>
    <property type="project" value="UniProtKB-KW"/>
</dbReference>
<dbReference type="Gramene" id="TraesCS7B02G493900.1">
    <property type="protein sequence ID" value="TraesCS7B02G493900.1"/>
    <property type="gene ID" value="TraesCS7B02G493900"/>
</dbReference>